<dbReference type="InterPro" id="IPR002314">
    <property type="entry name" value="aa-tRNA-synt_IIb"/>
</dbReference>
<dbReference type="Pfam" id="PF03129">
    <property type="entry name" value="HGTP_anticodon"/>
    <property type="match status" value="1"/>
</dbReference>
<dbReference type="InterPro" id="IPR006195">
    <property type="entry name" value="aa-tRNA-synth_II"/>
</dbReference>
<evidence type="ECO:0000256" key="5">
    <source>
        <dbReference type="ARBA" id="ARBA00022840"/>
    </source>
</evidence>
<dbReference type="Gene3D" id="3.30.930.10">
    <property type="entry name" value="Bira Bifunctional Protein, Domain 2"/>
    <property type="match status" value="1"/>
</dbReference>
<dbReference type="InterPro" id="IPR002316">
    <property type="entry name" value="Pro-tRNA-ligase_IIa"/>
</dbReference>
<reference evidence="12" key="1">
    <citation type="submission" date="2017-09" db="EMBL/GenBank/DDBJ databases">
        <title>Depth-based differentiation of microbial function through sediment-hosted aquifers and enrichment of novel symbionts in the deep terrestrial subsurface.</title>
        <authorList>
            <person name="Probst A.J."/>
            <person name="Ladd B."/>
            <person name="Jarett J.K."/>
            <person name="Geller-Mcgrath D.E."/>
            <person name="Sieber C.M.K."/>
            <person name="Emerson J.B."/>
            <person name="Anantharaman K."/>
            <person name="Thomas B.C."/>
            <person name="Malmstrom R."/>
            <person name="Stieglmeier M."/>
            <person name="Klingl A."/>
            <person name="Woyke T."/>
            <person name="Ryan C.M."/>
            <person name="Banfield J.F."/>
        </authorList>
    </citation>
    <scope>NUCLEOTIDE SEQUENCE [LARGE SCALE GENOMIC DNA]</scope>
</reference>
<comment type="caution">
    <text evidence="11">The sequence shown here is derived from an EMBL/GenBank/DDBJ whole genome shotgun (WGS) entry which is preliminary data.</text>
</comment>
<sequence length="418" mass="47784">MKQSELFFKTRKEVPADADSINASYLVRAGFVHKHMAGAYALLPLGLRVIKKIENIVREEMNVIGGQEILMNVLQPRELWEETDRWESAVDIFYKLKDSRGKELNLAPTHEEEIVDIVRDMMKSYKDLPFAIYQIQTKFRNEPRVKSGLLRGREFLMKDMYSFAESNEQHQIFYKKAIPAYFSVFKRLGLEAKLTEASGGIFSKYSHEFQVLTEVGEDTIFYCDSPTDECDFAQNKEIAEVKEGDKCPKCGGTIKMSRGIEIGNIFSLKDKFSKPMKATFLDKGGKEQAFIMGCYGIGITRAMATVVEIYYDVTKNKMIWPAEIAPYKVHLISLNQNAEAEKLYDELRKNNIEVLYDDRDLSAGEKFAEADLIGCPTRLIISKKSLEKNGVELSENNVVKIIPINNVLKELRKNNEGR</sequence>
<evidence type="ECO:0000256" key="2">
    <source>
        <dbReference type="ARBA" id="ARBA00019110"/>
    </source>
</evidence>
<name>A0A2H0W771_9BACT</name>
<dbReference type="PRINTS" id="PR01046">
    <property type="entry name" value="TRNASYNTHPRO"/>
</dbReference>
<evidence type="ECO:0000256" key="3">
    <source>
        <dbReference type="ARBA" id="ARBA00022598"/>
    </source>
</evidence>
<evidence type="ECO:0000256" key="6">
    <source>
        <dbReference type="ARBA" id="ARBA00022917"/>
    </source>
</evidence>
<dbReference type="EC" id="6.1.1.15" evidence="1"/>
<dbReference type="InterPro" id="IPR033730">
    <property type="entry name" value="ProRS_core_prok"/>
</dbReference>
<evidence type="ECO:0000256" key="7">
    <source>
        <dbReference type="ARBA" id="ARBA00023146"/>
    </source>
</evidence>
<keyword evidence="4" id="KW-0547">Nucleotide-binding</keyword>
<dbReference type="CDD" id="cd00861">
    <property type="entry name" value="ProRS_anticodon_short"/>
    <property type="match status" value="1"/>
</dbReference>
<proteinExistence type="predicted"/>
<evidence type="ECO:0000256" key="8">
    <source>
        <dbReference type="ARBA" id="ARBA00029731"/>
    </source>
</evidence>
<dbReference type="SUPFAM" id="SSF52954">
    <property type="entry name" value="Class II aaRS ABD-related"/>
    <property type="match status" value="1"/>
</dbReference>
<dbReference type="GO" id="GO:0005524">
    <property type="term" value="F:ATP binding"/>
    <property type="evidence" value="ECO:0007669"/>
    <property type="project" value="UniProtKB-KW"/>
</dbReference>
<dbReference type="CDD" id="cd00779">
    <property type="entry name" value="ProRS_core_prok"/>
    <property type="match status" value="1"/>
</dbReference>
<dbReference type="Gene3D" id="3.40.50.800">
    <property type="entry name" value="Anticodon-binding domain"/>
    <property type="match status" value="1"/>
</dbReference>
<comment type="catalytic activity">
    <reaction evidence="9">
        <text>tRNA(Pro) + L-proline + ATP = L-prolyl-tRNA(Pro) + AMP + diphosphate</text>
        <dbReference type="Rhea" id="RHEA:14305"/>
        <dbReference type="Rhea" id="RHEA-COMP:9700"/>
        <dbReference type="Rhea" id="RHEA-COMP:9702"/>
        <dbReference type="ChEBI" id="CHEBI:30616"/>
        <dbReference type="ChEBI" id="CHEBI:33019"/>
        <dbReference type="ChEBI" id="CHEBI:60039"/>
        <dbReference type="ChEBI" id="CHEBI:78442"/>
        <dbReference type="ChEBI" id="CHEBI:78532"/>
        <dbReference type="ChEBI" id="CHEBI:456215"/>
        <dbReference type="EC" id="6.1.1.15"/>
    </reaction>
</comment>
<keyword evidence="6" id="KW-0648">Protein biosynthesis</keyword>
<dbReference type="GO" id="GO:0006433">
    <property type="term" value="P:prolyl-tRNA aminoacylation"/>
    <property type="evidence" value="ECO:0007669"/>
    <property type="project" value="InterPro"/>
</dbReference>
<protein>
    <recommendedName>
        <fullName evidence="2">Proline--tRNA ligase</fullName>
        <ecNumber evidence="1">6.1.1.15</ecNumber>
    </recommendedName>
    <alternativeName>
        <fullName evidence="8">Prolyl-tRNA synthetase</fullName>
    </alternativeName>
</protein>
<evidence type="ECO:0000256" key="9">
    <source>
        <dbReference type="ARBA" id="ARBA00047671"/>
    </source>
</evidence>
<dbReference type="Pfam" id="PF00587">
    <property type="entry name" value="tRNA-synt_2b"/>
    <property type="match status" value="1"/>
</dbReference>
<dbReference type="InterPro" id="IPR050062">
    <property type="entry name" value="Pro-tRNA_synthetase"/>
</dbReference>
<dbReference type="InterPro" id="IPR004154">
    <property type="entry name" value="Anticodon-bd"/>
</dbReference>
<evidence type="ECO:0000256" key="4">
    <source>
        <dbReference type="ARBA" id="ARBA00022741"/>
    </source>
</evidence>
<dbReference type="GO" id="GO:0005829">
    <property type="term" value="C:cytosol"/>
    <property type="evidence" value="ECO:0007669"/>
    <property type="project" value="TreeGrafter"/>
</dbReference>
<organism evidence="11 12">
    <name type="scientific">Candidatus Berkelbacteria bacterium CG10_big_fil_rev_8_21_14_0_10_43_13</name>
    <dbReference type="NCBI Taxonomy" id="1974514"/>
    <lineage>
        <taxon>Bacteria</taxon>
        <taxon>Candidatus Berkelbacteria</taxon>
    </lineage>
</organism>
<accession>A0A2H0W771</accession>
<gene>
    <name evidence="11" type="ORF">COT78_00835</name>
</gene>
<dbReference type="GO" id="GO:0004827">
    <property type="term" value="F:proline-tRNA ligase activity"/>
    <property type="evidence" value="ECO:0007669"/>
    <property type="project" value="UniProtKB-EC"/>
</dbReference>
<dbReference type="AlphaFoldDB" id="A0A2H0W771"/>
<evidence type="ECO:0000313" key="12">
    <source>
        <dbReference type="Proteomes" id="UP000231382"/>
    </source>
</evidence>
<dbReference type="Proteomes" id="UP000231382">
    <property type="component" value="Unassembled WGS sequence"/>
</dbReference>
<keyword evidence="5" id="KW-0067">ATP-binding</keyword>
<evidence type="ECO:0000313" key="11">
    <source>
        <dbReference type="EMBL" id="PIS07935.1"/>
    </source>
</evidence>
<dbReference type="InterPro" id="IPR045864">
    <property type="entry name" value="aa-tRNA-synth_II/BPL/LPL"/>
</dbReference>
<feature type="domain" description="Aminoacyl-transfer RNA synthetases class-II family profile" evidence="10">
    <location>
        <begin position="38"/>
        <end position="321"/>
    </location>
</feature>
<evidence type="ECO:0000256" key="1">
    <source>
        <dbReference type="ARBA" id="ARBA00012831"/>
    </source>
</evidence>
<dbReference type="PANTHER" id="PTHR42753">
    <property type="entry name" value="MITOCHONDRIAL RIBOSOME PROTEIN L39/PROLYL-TRNA LIGASE FAMILY MEMBER"/>
    <property type="match status" value="1"/>
</dbReference>
<dbReference type="PROSITE" id="PS50862">
    <property type="entry name" value="AA_TRNA_LIGASE_II"/>
    <property type="match status" value="1"/>
</dbReference>
<dbReference type="InterPro" id="IPR036621">
    <property type="entry name" value="Anticodon-bd_dom_sf"/>
</dbReference>
<evidence type="ECO:0000259" key="10">
    <source>
        <dbReference type="PROSITE" id="PS50862"/>
    </source>
</evidence>
<keyword evidence="3" id="KW-0436">Ligase</keyword>
<dbReference type="SUPFAM" id="SSF55681">
    <property type="entry name" value="Class II aaRS and biotin synthetases"/>
    <property type="match status" value="1"/>
</dbReference>
<dbReference type="PANTHER" id="PTHR42753:SF2">
    <property type="entry name" value="PROLINE--TRNA LIGASE"/>
    <property type="match status" value="1"/>
</dbReference>
<dbReference type="InterPro" id="IPR044140">
    <property type="entry name" value="ProRS_anticodon_short"/>
</dbReference>
<dbReference type="EMBL" id="PEZW01000007">
    <property type="protein sequence ID" value="PIS07935.1"/>
    <property type="molecule type" value="Genomic_DNA"/>
</dbReference>
<keyword evidence="7" id="KW-0030">Aminoacyl-tRNA synthetase</keyword>